<accession>A0A9W6N1Z2</accession>
<proteinExistence type="predicted"/>
<sequence length="370" mass="37898">MAEIIDDRTAVGDLPLPNALNRLRDDVERIRAAIEGSASSMAANAAGLGARAPLVHQHEIGQIVGLLDALGAKMAADWRPTLDELVDVDVASAANGMVLKRVGAAWIAAAIQLGDVTGWQDTVAALINSAITNIVGGSPAALDTLNELAAALGSDPNFATTVSTALGNRLRVDAGQALSTGQKAQALGNLGVSALIQTLLDDTTETQALTTLGLGAGLRALRTLATAADIWAALKVGATTAETGVVRKATPADLIAGTADRYPDAAALQMLLPAAMVNFEGSNPTVIRGQRNVGTVVRTTTGAYRITFATPLRDASYIVTTAVSYSGAQTSSCSIVGQTAEYLDVQCFAANAAFAGAFNPDIVCITIFEA</sequence>
<gene>
    <name evidence="1" type="ORF">GCM10017643_47990</name>
</gene>
<dbReference type="AlphaFoldDB" id="A0A9W6N1Z2"/>
<evidence type="ECO:0000313" key="1">
    <source>
        <dbReference type="EMBL" id="GLK74680.1"/>
    </source>
</evidence>
<reference evidence="1" key="1">
    <citation type="journal article" date="2014" name="Int. J. Syst. Evol. Microbiol.">
        <title>Complete genome sequence of Corynebacterium casei LMG S-19264T (=DSM 44701T), isolated from a smear-ripened cheese.</title>
        <authorList>
            <consortium name="US DOE Joint Genome Institute (JGI-PGF)"/>
            <person name="Walter F."/>
            <person name="Albersmeier A."/>
            <person name="Kalinowski J."/>
            <person name="Ruckert C."/>
        </authorList>
    </citation>
    <scope>NUCLEOTIDE SEQUENCE</scope>
    <source>
        <strain evidence="1">VKM B-2484</strain>
    </source>
</reference>
<protein>
    <submittedName>
        <fullName evidence="1">Uncharacterized protein</fullName>
    </submittedName>
</protein>
<comment type="caution">
    <text evidence="1">The sequence shown here is derived from an EMBL/GenBank/DDBJ whole genome shotgun (WGS) entry which is preliminary data.</text>
</comment>
<dbReference type="RefSeq" id="WP_213371516.1">
    <property type="nucleotide sequence ID" value="NZ_BSFJ01000052.1"/>
</dbReference>
<dbReference type="Proteomes" id="UP001143370">
    <property type="component" value="Unassembled WGS sequence"/>
</dbReference>
<name>A0A9W6N1Z2_9HYPH</name>
<evidence type="ECO:0000313" key="2">
    <source>
        <dbReference type="Proteomes" id="UP001143370"/>
    </source>
</evidence>
<reference evidence="1" key="2">
    <citation type="submission" date="2023-01" db="EMBL/GenBank/DDBJ databases">
        <authorList>
            <person name="Sun Q."/>
            <person name="Evtushenko L."/>
        </authorList>
    </citation>
    <scope>NUCLEOTIDE SEQUENCE</scope>
    <source>
        <strain evidence="1">VKM B-2484</strain>
    </source>
</reference>
<organism evidence="1 2">
    <name type="scientific">Ancylobacter dichloromethanicus</name>
    <dbReference type="NCBI Taxonomy" id="518825"/>
    <lineage>
        <taxon>Bacteria</taxon>
        <taxon>Pseudomonadati</taxon>
        <taxon>Pseudomonadota</taxon>
        <taxon>Alphaproteobacteria</taxon>
        <taxon>Hyphomicrobiales</taxon>
        <taxon>Xanthobacteraceae</taxon>
        <taxon>Ancylobacter</taxon>
    </lineage>
</organism>
<dbReference type="EMBL" id="BSFJ01000052">
    <property type="protein sequence ID" value="GLK74680.1"/>
    <property type="molecule type" value="Genomic_DNA"/>
</dbReference>
<keyword evidence="2" id="KW-1185">Reference proteome</keyword>